<dbReference type="GO" id="GO:0016020">
    <property type="term" value="C:membrane"/>
    <property type="evidence" value="ECO:0007669"/>
    <property type="project" value="TreeGrafter"/>
</dbReference>
<gene>
    <name evidence="3" type="ORF">GRI65_00015</name>
</gene>
<dbReference type="InterPro" id="IPR007130">
    <property type="entry name" value="DAGAT"/>
</dbReference>
<evidence type="ECO:0000313" key="3">
    <source>
        <dbReference type="EMBL" id="MXP42834.1"/>
    </source>
</evidence>
<dbReference type="EMBL" id="WTYL01000001">
    <property type="protein sequence ID" value="MXP42834.1"/>
    <property type="molecule type" value="Genomic_DNA"/>
</dbReference>
<reference evidence="3 4" key="1">
    <citation type="submission" date="2019-12" db="EMBL/GenBank/DDBJ databases">
        <title>Genomic-based taxomic classification of the family Erythrobacteraceae.</title>
        <authorList>
            <person name="Xu L."/>
        </authorList>
    </citation>
    <scope>NUCLEOTIDE SEQUENCE [LARGE SCALE GENOMIC DNA]</scope>
    <source>
        <strain evidence="3 4">KCTC 42453</strain>
    </source>
</reference>
<dbReference type="SUPFAM" id="SSF69593">
    <property type="entry name" value="Glycerol-3-phosphate (1)-acyltransferase"/>
    <property type="match status" value="1"/>
</dbReference>
<dbReference type="PANTHER" id="PTHR22753">
    <property type="entry name" value="TRANSMEMBRANE PROTEIN 68"/>
    <property type="match status" value="1"/>
</dbReference>
<dbReference type="GO" id="GO:0008374">
    <property type="term" value="F:O-acyltransferase activity"/>
    <property type="evidence" value="ECO:0007669"/>
    <property type="project" value="InterPro"/>
</dbReference>
<sequence length="276" mass="30409">MPSEESLYDGTHLEAREPAYIESWLPAAQLVSRLYFRVHAKGVEGVPSKNPVIFVGNHSGGLSTPDTAMVVNAFWNYWGTQRRVYALVDPNIFTMARMGKHIARLGGLAATPQMAHRILGAGAAMLIYPGAGDEAYRPHAERNLVKLGNRSAYVRLAMRYRAPVVPVVCHGGHDTLVVLDDGKARAEALGLDRIGLERFPLTYSWPWGLALGSLYALPFPKRIDISFGKSIRFDGFGAHEWRDPTVLKACHIHVQGVMQGMLDELVVSRREALAPA</sequence>
<dbReference type="Pfam" id="PF03982">
    <property type="entry name" value="DAGAT"/>
    <property type="match status" value="1"/>
</dbReference>
<comment type="caution">
    <text evidence="3">The sequence shown here is derived from an EMBL/GenBank/DDBJ whole genome shotgun (WGS) entry which is preliminary data.</text>
</comment>
<organism evidence="3 4">
    <name type="scientific">Allopontixanthobacter sediminis</name>
    <dbReference type="NCBI Taxonomy" id="1689985"/>
    <lineage>
        <taxon>Bacteria</taxon>
        <taxon>Pseudomonadati</taxon>
        <taxon>Pseudomonadota</taxon>
        <taxon>Alphaproteobacteria</taxon>
        <taxon>Sphingomonadales</taxon>
        <taxon>Erythrobacteraceae</taxon>
        <taxon>Allopontixanthobacter</taxon>
    </lineage>
</organism>
<name>A0A845AY80_9SPHN</name>
<dbReference type="PANTHER" id="PTHR22753:SF14">
    <property type="entry name" value="MONOACYLGLYCEROL_DIACYLGLYCEROL O-ACYLTRANSFERASE"/>
    <property type="match status" value="1"/>
</dbReference>
<dbReference type="CDD" id="cd07987">
    <property type="entry name" value="LPLAT_MGAT-like"/>
    <property type="match status" value="1"/>
</dbReference>
<proteinExistence type="predicted"/>
<evidence type="ECO:0008006" key="5">
    <source>
        <dbReference type="Google" id="ProtNLM"/>
    </source>
</evidence>
<dbReference type="OrthoDB" id="5290997at2"/>
<dbReference type="RefSeq" id="WP_160754501.1">
    <property type="nucleotide sequence ID" value="NZ_WTYL01000001.1"/>
</dbReference>
<dbReference type="Proteomes" id="UP000431922">
    <property type="component" value="Unassembled WGS sequence"/>
</dbReference>
<dbReference type="AlphaFoldDB" id="A0A845AY80"/>
<keyword evidence="1" id="KW-0808">Transferase</keyword>
<protein>
    <recommendedName>
        <fullName evidence="5">Acyltransferase</fullName>
    </recommendedName>
</protein>
<evidence type="ECO:0000313" key="4">
    <source>
        <dbReference type="Proteomes" id="UP000431922"/>
    </source>
</evidence>
<keyword evidence="4" id="KW-1185">Reference proteome</keyword>
<accession>A0A845AY80</accession>
<evidence type="ECO:0000256" key="2">
    <source>
        <dbReference type="ARBA" id="ARBA00023315"/>
    </source>
</evidence>
<evidence type="ECO:0000256" key="1">
    <source>
        <dbReference type="ARBA" id="ARBA00022679"/>
    </source>
</evidence>
<keyword evidence="2" id="KW-0012">Acyltransferase</keyword>